<dbReference type="InterPro" id="IPR013649">
    <property type="entry name" value="Integrin_alpha_Ig-like_1"/>
</dbReference>
<dbReference type="PRINTS" id="PR00453">
    <property type="entry name" value="VWFADOMAIN"/>
</dbReference>
<feature type="chain" id="PRO_5034945002" description="VWFA domain-containing protein" evidence="16">
    <location>
        <begin position="28"/>
        <end position="1146"/>
    </location>
</feature>
<feature type="repeat" description="FG-GAP" evidence="15">
    <location>
        <begin position="576"/>
        <end position="636"/>
    </location>
</feature>
<evidence type="ECO:0000256" key="1">
    <source>
        <dbReference type="ARBA" id="ARBA00004479"/>
    </source>
</evidence>
<dbReference type="InterPro" id="IPR032695">
    <property type="entry name" value="Integrin_dom_sf"/>
</dbReference>
<dbReference type="PANTHER" id="PTHR23220:SF118">
    <property type="entry name" value="INTEGRIN ALPHA-X"/>
    <property type="match status" value="1"/>
</dbReference>
<evidence type="ECO:0000256" key="11">
    <source>
        <dbReference type="ARBA" id="ARBA00023136"/>
    </source>
</evidence>
<dbReference type="Gene3D" id="3.40.50.410">
    <property type="entry name" value="von Willebrand factor, type A domain"/>
    <property type="match status" value="1"/>
</dbReference>
<dbReference type="InterPro" id="IPR028994">
    <property type="entry name" value="Integrin_alpha_N"/>
</dbReference>
<keyword evidence="8 16" id="KW-0130">Cell adhesion</keyword>
<evidence type="ECO:0000256" key="6">
    <source>
        <dbReference type="ARBA" id="ARBA00022737"/>
    </source>
</evidence>
<keyword evidence="13 16" id="KW-0675">Receptor</keyword>
<dbReference type="SMART" id="SM00191">
    <property type="entry name" value="Int_alpha"/>
    <property type="match status" value="5"/>
</dbReference>
<feature type="domain" description="VWFA" evidence="17">
    <location>
        <begin position="158"/>
        <end position="335"/>
    </location>
</feature>
<dbReference type="GO" id="GO:0009897">
    <property type="term" value="C:external side of plasma membrane"/>
    <property type="evidence" value="ECO:0007669"/>
    <property type="project" value="TreeGrafter"/>
</dbReference>
<dbReference type="Gene3D" id="2.60.40.1530">
    <property type="entry name" value="ntegrin, alpha v. Chain A, domain 4"/>
    <property type="match status" value="1"/>
</dbReference>
<name>A0A8C8VH17_9SAUR</name>
<keyword evidence="6" id="KW-0677">Repeat</keyword>
<dbReference type="SMART" id="SM00327">
    <property type="entry name" value="VWA"/>
    <property type="match status" value="1"/>
</dbReference>
<dbReference type="GO" id="GO:0007229">
    <property type="term" value="P:integrin-mediated signaling pathway"/>
    <property type="evidence" value="ECO:0007669"/>
    <property type="project" value="UniProtKB-KW"/>
</dbReference>
<dbReference type="GO" id="GO:0007160">
    <property type="term" value="P:cell-matrix adhesion"/>
    <property type="evidence" value="ECO:0007669"/>
    <property type="project" value="TreeGrafter"/>
</dbReference>
<keyword evidence="11 16" id="KW-0472">Membrane</keyword>
<dbReference type="SUPFAM" id="SSF69318">
    <property type="entry name" value="Integrin alpha N-terminal domain"/>
    <property type="match status" value="1"/>
</dbReference>
<keyword evidence="3 16" id="KW-0812">Transmembrane</keyword>
<dbReference type="InterPro" id="IPR036465">
    <property type="entry name" value="vWFA_dom_sf"/>
</dbReference>
<evidence type="ECO:0000313" key="18">
    <source>
        <dbReference type="Ensembl" id="ENSPCEP00000007027.1"/>
    </source>
</evidence>
<dbReference type="Proteomes" id="UP000694393">
    <property type="component" value="Unplaced"/>
</dbReference>
<keyword evidence="14" id="KW-0325">Glycoprotein</keyword>
<dbReference type="PROSITE" id="PS51470">
    <property type="entry name" value="FG_GAP"/>
    <property type="match status" value="3"/>
</dbReference>
<feature type="signal peptide" evidence="16">
    <location>
        <begin position="1"/>
        <end position="27"/>
    </location>
</feature>
<evidence type="ECO:0000256" key="10">
    <source>
        <dbReference type="ARBA" id="ARBA00023037"/>
    </source>
</evidence>
<comment type="similarity">
    <text evidence="2 16">Belongs to the integrin alpha chain family.</text>
</comment>
<dbReference type="SUPFAM" id="SSF69179">
    <property type="entry name" value="Integrin domains"/>
    <property type="match status" value="3"/>
</dbReference>
<dbReference type="GO" id="GO:0098609">
    <property type="term" value="P:cell-cell adhesion"/>
    <property type="evidence" value="ECO:0007669"/>
    <property type="project" value="TreeGrafter"/>
</dbReference>
<dbReference type="Ensembl" id="ENSPCET00000007273.1">
    <property type="protein sequence ID" value="ENSPCEP00000007027.1"/>
    <property type="gene ID" value="ENSPCEG00000005648.1"/>
</dbReference>
<reference evidence="18" key="2">
    <citation type="submission" date="2025-09" db="UniProtKB">
        <authorList>
            <consortium name="Ensembl"/>
        </authorList>
    </citation>
    <scope>IDENTIFICATION</scope>
</reference>
<comment type="subcellular location">
    <subcellularLocation>
        <location evidence="1 16">Membrane</location>
        <topology evidence="1 16">Single-pass type I membrane protein</topology>
    </subcellularLocation>
</comment>
<evidence type="ECO:0000256" key="14">
    <source>
        <dbReference type="ARBA" id="ARBA00023180"/>
    </source>
</evidence>
<keyword evidence="10 16" id="KW-0401">Integrin</keyword>
<evidence type="ECO:0000259" key="17">
    <source>
        <dbReference type="PROSITE" id="PS50234"/>
    </source>
</evidence>
<dbReference type="Gene3D" id="2.60.40.1510">
    <property type="entry name" value="ntegrin, alpha v. Chain A, domain 3"/>
    <property type="match status" value="1"/>
</dbReference>
<accession>A0A8C8VH17</accession>
<dbReference type="PRINTS" id="PR01185">
    <property type="entry name" value="INTEGRINA"/>
</dbReference>
<evidence type="ECO:0000256" key="2">
    <source>
        <dbReference type="ARBA" id="ARBA00008054"/>
    </source>
</evidence>
<evidence type="ECO:0000256" key="9">
    <source>
        <dbReference type="ARBA" id="ARBA00022989"/>
    </source>
</evidence>
<dbReference type="PANTHER" id="PTHR23220">
    <property type="entry name" value="INTEGRIN ALPHA"/>
    <property type="match status" value="1"/>
</dbReference>
<dbReference type="InterPro" id="IPR000413">
    <property type="entry name" value="Integrin_alpha"/>
</dbReference>
<keyword evidence="4" id="KW-0479">Metal-binding</keyword>
<evidence type="ECO:0000256" key="12">
    <source>
        <dbReference type="ARBA" id="ARBA00023157"/>
    </source>
</evidence>
<dbReference type="Pfam" id="PF00092">
    <property type="entry name" value="VWA"/>
    <property type="match status" value="1"/>
</dbReference>
<keyword evidence="7" id="KW-0106">Calcium</keyword>
<dbReference type="Pfam" id="PF21520">
    <property type="entry name" value="ITGAX-like_Ig_3"/>
    <property type="match status" value="1"/>
</dbReference>
<dbReference type="GO" id="GO:0033627">
    <property type="term" value="P:cell adhesion mediated by integrin"/>
    <property type="evidence" value="ECO:0007669"/>
    <property type="project" value="TreeGrafter"/>
</dbReference>
<dbReference type="AlphaFoldDB" id="A0A8C8VH17"/>
<sequence>MAPATEWQLFMAVAMLILLQGAPPSWAFTIEDQKVTIFTGDAGAQFGYRVIQMRSNASSWMVVSAPLAGNGTGALYRCSYQEEACQPILLPDTPPVSLGLALASDEISGSQIIACGPRLQQQCEENVYLQGLCYLWGDGEQAPQALRPAHQVCVSGVDVAILFDGSQSIDRRDFTIMKDFIVELLRALASPRVQLAVVQFSTEIYQVFGFKDYSKKGLKAINDLLSFQQLSGNTNTPSAIRFVVDTIFNPDHGARPHAKRLLILLTDGVSTDTETNFTEAIRAANGKGLLRYAIGVGNAFSTAEAHQELLTIASRAENVFQVGNFSALSTIQEQLREKIFAIEGTAQASNASSLELELSQGGFSALLTPEAVVMGAVGAYDWAGGLEEWMGDPRTPAFINDSLLGEGAKDSYLGYAVALAHRGGRVLYVAGAPRYRHVGWVGVFQSRVGQVGDSILGEQVGSYFGAELCTLDLAGTGDTDLVLIGAPGHLNRSRGGLVRVCALGDGGSLNCTQTLWGAPGDGLGRFGAALGSLEDVNGDGTRDVAIGAPMEDEGRGALYIFLGEPGRLALREPHSQRIAGRFVSPTLRFFGQTVQGRLDLSGDGLTDVAVGALGQAVLLRSRPLIIISCSLALVPTQIPLDEAGCMGGASGGARQVSLTLCFNLSRVSLKGPASLRATVSYMLQVDAGKSQPRLVLDDGTTQLSTFLQVGAAPACTTKALHVLPCLEDFLTPVELRVNFSVQGEPIPNMNMLAPMLAPDTNRTTHIKVPFEKRCGEDEVCVADLRVSFNFSGLPGLKVSPSFVLNLTVQLENVGEMADGPVLTFHYPLGLSFAGASVLQSEWPVSLVCNKSGAPGHLATLNSFYQFKPPALRGRTKVFLRLSFMVSANSSLGDKPASFTLRADCRNENETLADNEVTRELPVLHPVGVIMTGLESSTYVNFSAEMSEHREIFHRYQVQNLGPPATPVNVTFELPIRSELGFIWNVSMKHSGGEHQITCNPPLTLRMGTATKTSKESVTRGCLGSSVCTRISCQVASLASGKSIQFTSSGGFYRATDGTKLESRRLQLRSEAVVSIDETKYFQSQPEEFQYSQITTEVEIISNFNPTPVIIGSSIGGILFLALVVVVLYKVGVPSRSLWQRPCTLGA</sequence>
<evidence type="ECO:0000256" key="15">
    <source>
        <dbReference type="PROSITE-ProRule" id="PRU00803"/>
    </source>
</evidence>
<evidence type="ECO:0000256" key="4">
    <source>
        <dbReference type="ARBA" id="ARBA00022723"/>
    </source>
</evidence>
<dbReference type="Gene3D" id="2.130.10.130">
    <property type="entry name" value="Integrin alpha, N-terminal"/>
    <property type="match status" value="1"/>
</dbReference>
<dbReference type="InterPro" id="IPR013517">
    <property type="entry name" value="FG-GAP"/>
</dbReference>
<keyword evidence="19" id="KW-1185">Reference proteome</keyword>
<dbReference type="SUPFAM" id="SSF53300">
    <property type="entry name" value="vWA-like"/>
    <property type="match status" value="1"/>
</dbReference>
<dbReference type="InterPro" id="IPR002035">
    <property type="entry name" value="VWF_A"/>
</dbReference>
<dbReference type="Pfam" id="PF01839">
    <property type="entry name" value="FG-GAP"/>
    <property type="match status" value="1"/>
</dbReference>
<proteinExistence type="inferred from homology"/>
<organism evidence="18 19">
    <name type="scientific">Pelusios castaneus</name>
    <name type="common">West African mud turtle</name>
    <dbReference type="NCBI Taxonomy" id="367368"/>
    <lineage>
        <taxon>Eukaryota</taxon>
        <taxon>Metazoa</taxon>
        <taxon>Chordata</taxon>
        <taxon>Craniata</taxon>
        <taxon>Vertebrata</taxon>
        <taxon>Euteleostomi</taxon>
        <taxon>Archelosauria</taxon>
        <taxon>Testudinata</taxon>
        <taxon>Testudines</taxon>
        <taxon>Pleurodira</taxon>
        <taxon>Pelomedusidae</taxon>
        <taxon>Pelusios</taxon>
    </lineage>
</organism>
<evidence type="ECO:0000313" key="19">
    <source>
        <dbReference type="Proteomes" id="UP000694393"/>
    </source>
</evidence>
<dbReference type="InterPro" id="IPR048633">
    <property type="entry name" value="ITGAX-like_Ig_3"/>
</dbReference>
<dbReference type="GO" id="GO:0005178">
    <property type="term" value="F:integrin binding"/>
    <property type="evidence" value="ECO:0007669"/>
    <property type="project" value="TreeGrafter"/>
</dbReference>
<dbReference type="InterPro" id="IPR048285">
    <property type="entry name" value="Integrin_alpha_Ig-like_2"/>
</dbReference>
<feature type="repeat" description="FG-GAP" evidence="15">
    <location>
        <begin position="513"/>
        <end position="570"/>
    </location>
</feature>
<reference evidence="18" key="1">
    <citation type="submission" date="2025-08" db="UniProtKB">
        <authorList>
            <consortium name="Ensembl"/>
        </authorList>
    </citation>
    <scope>IDENTIFICATION</scope>
</reference>
<keyword evidence="9 16" id="KW-1133">Transmembrane helix</keyword>
<dbReference type="Pfam" id="PF08441">
    <property type="entry name" value="Integrin_A_Ig_1"/>
    <property type="match status" value="1"/>
</dbReference>
<dbReference type="Pfam" id="PF20805">
    <property type="entry name" value="Integrin_A_Ig_2"/>
    <property type="match status" value="1"/>
</dbReference>
<evidence type="ECO:0000256" key="16">
    <source>
        <dbReference type="RuleBase" id="RU003762"/>
    </source>
</evidence>
<evidence type="ECO:0000256" key="13">
    <source>
        <dbReference type="ARBA" id="ARBA00023170"/>
    </source>
</evidence>
<evidence type="ECO:0000256" key="7">
    <source>
        <dbReference type="ARBA" id="ARBA00022837"/>
    </source>
</evidence>
<dbReference type="GO" id="GO:0008305">
    <property type="term" value="C:integrin complex"/>
    <property type="evidence" value="ECO:0007669"/>
    <property type="project" value="InterPro"/>
</dbReference>
<protein>
    <recommendedName>
        <fullName evidence="17">VWFA domain-containing protein</fullName>
    </recommendedName>
</protein>
<dbReference type="PROSITE" id="PS50234">
    <property type="entry name" value="VWFA"/>
    <property type="match status" value="1"/>
</dbReference>
<keyword evidence="12" id="KW-1015">Disulfide bond</keyword>
<dbReference type="InterPro" id="IPR013519">
    <property type="entry name" value="Int_alpha_beta-p"/>
</dbReference>
<keyword evidence="5 16" id="KW-0732">Signal</keyword>
<evidence type="ECO:0000256" key="5">
    <source>
        <dbReference type="ARBA" id="ARBA00022729"/>
    </source>
</evidence>
<dbReference type="Gene3D" id="2.60.40.1460">
    <property type="entry name" value="Integrin domains. Chain A, domain 2"/>
    <property type="match status" value="1"/>
</dbReference>
<evidence type="ECO:0000256" key="8">
    <source>
        <dbReference type="ARBA" id="ARBA00022889"/>
    </source>
</evidence>
<evidence type="ECO:0000256" key="3">
    <source>
        <dbReference type="ARBA" id="ARBA00022692"/>
    </source>
</evidence>
<dbReference type="GO" id="GO:0046872">
    <property type="term" value="F:metal ion binding"/>
    <property type="evidence" value="ECO:0007669"/>
    <property type="project" value="UniProtKB-KW"/>
</dbReference>
<feature type="transmembrane region" description="Helical" evidence="16">
    <location>
        <begin position="1108"/>
        <end position="1130"/>
    </location>
</feature>
<feature type="repeat" description="FG-GAP" evidence="15">
    <location>
        <begin position="450"/>
        <end position="510"/>
    </location>
</feature>
<dbReference type="Gene3D" id="1.20.5.930">
    <property type="entry name" value="Bicelle-embedded integrin alpha(iib) transmembrane segment"/>
    <property type="match status" value="1"/>
</dbReference>